<evidence type="ECO:0000313" key="1">
    <source>
        <dbReference type="EMBL" id="KAL3096704.1"/>
    </source>
</evidence>
<sequence length="114" mass="13176">MPQHLVILSFWWITRQIGYARSFLSVITNFYKMLANLLKKHGMTSKSMCCGVEAVVLLLDSLNTAQRCFILWGCSVTQEKDGFVRNDAKELTRKEFSKKRTFHANANLMKRAKN</sequence>
<protein>
    <recommendedName>
        <fullName evidence="3">Secreted protein</fullName>
    </recommendedName>
</protein>
<gene>
    <name evidence="1" type="ORF">niasHT_025132</name>
</gene>
<accession>A0ABD2K1E7</accession>
<comment type="caution">
    <text evidence="1">The sequence shown here is derived from an EMBL/GenBank/DDBJ whole genome shotgun (WGS) entry which is preliminary data.</text>
</comment>
<dbReference type="AlphaFoldDB" id="A0ABD2K1E7"/>
<name>A0ABD2K1E7_9BILA</name>
<evidence type="ECO:0000313" key="2">
    <source>
        <dbReference type="Proteomes" id="UP001620626"/>
    </source>
</evidence>
<reference evidence="1 2" key="1">
    <citation type="submission" date="2024-10" db="EMBL/GenBank/DDBJ databases">
        <authorList>
            <person name="Kim D."/>
        </authorList>
    </citation>
    <scope>NUCLEOTIDE SEQUENCE [LARGE SCALE GENOMIC DNA]</scope>
    <source>
        <strain evidence="1">BH-2024</strain>
    </source>
</reference>
<proteinExistence type="predicted"/>
<keyword evidence="2" id="KW-1185">Reference proteome</keyword>
<evidence type="ECO:0008006" key="3">
    <source>
        <dbReference type="Google" id="ProtNLM"/>
    </source>
</evidence>
<dbReference type="EMBL" id="JBICBT010000854">
    <property type="protein sequence ID" value="KAL3096704.1"/>
    <property type="molecule type" value="Genomic_DNA"/>
</dbReference>
<organism evidence="1 2">
    <name type="scientific">Heterodera trifolii</name>
    <dbReference type="NCBI Taxonomy" id="157864"/>
    <lineage>
        <taxon>Eukaryota</taxon>
        <taxon>Metazoa</taxon>
        <taxon>Ecdysozoa</taxon>
        <taxon>Nematoda</taxon>
        <taxon>Chromadorea</taxon>
        <taxon>Rhabditida</taxon>
        <taxon>Tylenchina</taxon>
        <taxon>Tylenchomorpha</taxon>
        <taxon>Tylenchoidea</taxon>
        <taxon>Heteroderidae</taxon>
        <taxon>Heteroderinae</taxon>
        <taxon>Heterodera</taxon>
    </lineage>
</organism>
<dbReference type="Proteomes" id="UP001620626">
    <property type="component" value="Unassembled WGS sequence"/>
</dbReference>